<dbReference type="EMBL" id="AZHX01002379">
    <property type="protein sequence ID" value="ETW94959.1"/>
    <property type="molecule type" value="Genomic_DNA"/>
</dbReference>
<dbReference type="Proteomes" id="UP000019140">
    <property type="component" value="Unassembled WGS sequence"/>
</dbReference>
<keyword evidence="2" id="KW-1185">Reference proteome</keyword>
<dbReference type="HOGENOM" id="CLU_3231117_0_0_7"/>
<sequence>MSKREGNFANLPQDLDDVFLAEHDQSPVKRELFAHNKSKIDQF</sequence>
<gene>
    <name evidence="1" type="ORF">ETSY2_48870</name>
</gene>
<comment type="caution">
    <text evidence="1">The sequence shown here is derived from an EMBL/GenBank/DDBJ whole genome shotgun (WGS) entry which is preliminary data.</text>
</comment>
<accession>W4LAL2</accession>
<name>W4LAL2_9BACT</name>
<evidence type="ECO:0000313" key="2">
    <source>
        <dbReference type="Proteomes" id="UP000019140"/>
    </source>
</evidence>
<protein>
    <submittedName>
        <fullName evidence="1">Uncharacterized protein</fullName>
    </submittedName>
</protein>
<evidence type="ECO:0000313" key="1">
    <source>
        <dbReference type="EMBL" id="ETW94959.1"/>
    </source>
</evidence>
<organism evidence="1 2">
    <name type="scientific">Candidatus Entotheonella gemina</name>
    <dbReference type="NCBI Taxonomy" id="1429439"/>
    <lineage>
        <taxon>Bacteria</taxon>
        <taxon>Pseudomonadati</taxon>
        <taxon>Nitrospinota/Tectimicrobiota group</taxon>
        <taxon>Candidatus Tectimicrobiota</taxon>
        <taxon>Candidatus Entotheonellia</taxon>
        <taxon>Candidatus Entotheonellales</taxon>
        <taxon>Candidatus Entotheonellaceae</taxon>
        <taxon>Candidatus Entotheonella</taxon>
    </lineage>
</organism>
<dbReference type="AlphaFoldDB" id="W4LAL2"/>
<proteinExistence type="predicted"/>
<reference evidence="1 2" key="1">
    <citation type="journal article" date="2014" name="Nature">
        <title>An environmental bacterial taxon with a large and distinct metabolic repertoire.</title>
        <authorList>
            <person name="Wilson M.C."/>
            <person name="Mori T."/>
            <person name="Ruckert C."/>
            <person name="Uria A.R."/>
            <person name="Helf M.J."/>
            <person name="Takada K."/>
            <person name="Gernert C."/>
            <person name="Steffens U.A."/>
            <person name="Heycke N."/>
            <person name="Schmitt S."/>
            <person name="Rinke C."/>
            <person name="Helfrich E.J."/>
            <person name="Brachmann A.O."/>
            <person name="Gurgui C."/>
            <person name="Wakimoto T."/>
            <person name="Kracht M."/>
            <person name="Crusemann M."/>
            <person name="Hentschel U."/>
            <person name="Abe I."/>
            <person name="Matsunaga S."/>
            <person name="Kalinowski J."/>
            <person name="Takeyama H."/>
            <person name="Piel J."/>
        </authorList>
    </citation>
    <scope>NUCLEOTIDE SEQUENCE [LARGE SCALE GENOMIC DNA]</scope>
    <source>
        <strain evidence="2">TSY2</strain>
    </source>
</reference>